<dbReference type="InterPro" id="IPR000090">
    <property type="entry name" value="Flg_Motor_Flig"/>
</dbReference>
<dbReference type="KEGG" id="fes:HER31_07910"/>
<keyword evidence="15" id="KW-1185">Reference proteome</keyword>
<dbReference type="InterPro" id="IPR032779">
    <property type="entry name" value="FliG_M"/>
</dbReference>
<comment type="subcellular location">
    <subcellularLocation>
        <location evidence="1">Bacterial flagellum basal body</location>
    </subcellularLocation>
    <subcellularLocation>
        <location evidence="2">Cell inner membrane</location>
        <topology evidence="2">Peripheral membrane protein</topology>
        <orientation evidence="2">Cytoplasmic side</orientation>
    </subcellularLocation>
</comment>
<dbReference type="Pfam" id="PF14841">
    <property type="entry name" value="FliG_M"/>
    <property type="match status" value="1"/>
</dbReference>
<evidence type="ECO:0000259" key="11">
    <source>
        <dbReference type="Pfam" id="PF01706"/>
    </source>
</evidence>
<keyword evidence="14" id="KW-0282">Flagellum</keyword>
<keyword evidence="6" id="KW-0145">Chemotaxis</keyword>
<evidence type="ECO:0000256" key="10">
    <source>
        <dbReference type="ARBA" id="ARBA00025598"/>
    </source>
</evidence>
<keyword evidence="14" id="KW-0966">Cell projection</keyword>
<dbReference type="GO" id="GO:0005886">
    <property type="term" value="C:plasma membrane"/>
    <property type="evidence" value="ECO:0007669"/>
    <property type="project" value="UniProtKB-SubCell"/>
</dbReference>
<comment type="similarity">
    <text evidence="3">Belongs to the FliG family.</text>
</comment>
<dbReference type="SUPFAM" id="SSF48029">
    <property type="entry name" value="FliG"/>
    <property type="match status" value="2"/>
</dbReference>
<evidence type="ECO:0000256" key="2">
    <source>
        <dbReference type="ARBA" id="ARBA00004515"/>
    </source>
</evidence>
<evidence type="ECO:0000256" key="1">
    <source>
        <dbReference type="ARBA" id="ARBA00004117"/>
    </source>
</evidence>
<gene>
    <name evidence="14" type="primary">fliG</name>
    <name evidence="14" type="ORF">HER31_07910</name>
</gene>
<keyword evidence="8" id="KW-0472">Membrane</keyword>
<dbReference type="InterPro" id="IPR011002">
    <property type="entry name" value="FliG_a-hlx"/>
</dbReference>
<dbReference type="InterPro" id="IPR028263">
    <property type="entry name" value="FliG_N"/>
</dbReference>
<dbReference type="GO" id="GO:0071973">
    <property type="term" value="P:bacterial-type flagellum-dependent cell motility"/>
    <property type="evidence" value="ECO:0007669"/>
    <property type="project" value="InterPro"/>
</dbReference>
<dbReference type="RefSeq" id="WP_168660068.1">
    <property type="nucleotide sequence ID" value="NZ_CP051180.1"/>
</dbReference>
<dbReference type="Gene3D" id="1.10.220.30">
    <property type="match status" value="3"/>
</dbReference>
<accession>A0A6H1UCH8</accession>
<keyword evidence="9" id="KW-0975">Bacterial flagellum</keyword>
<evidence type="ECO:0000256" key="7">
    <source>
        <dbReference type="ARBA" id="ARBA00022779"/>
    </source>
</evidence>
<feature type="domain" description="Flagellar motor switch protein FliG C-terminal" evidence="11">
    <location>
        <begin position="221"/>
        <end position="327"/>
    </location>
</feature>
<evidence type="ECO:0000256" key="5">
    <source>
        <dbReference type="ARBA" id="ARBA00022475"/>
    </source>
</evidence>
<evidence type="ECO:0000313" key="15">
    <source>
        <dbReference type="Proteomes" id="UP000501602"/>
    </source>
</evidence>
<name>A0A6H1UCH8_9GAMM</name>
<dbReference type="InterPro" id="IPR023087">
    <property type="entry name" value="Flg_Motor_Flig_C"/>
</dbReference>
<feature type="domain" description="Flagellar motor switch protein FliG N-terminal" evidence="13">
    <location>
        <begin position="9"/>
        <end position="103"/>
    </location>
</feature>
<keyword evidence="7" id="KW-0283">Flagellar rotation</keyword>
<evidence type="ECO:0000259" key="12">
    <source>
        <dbReference type="Pfam" id="PF14841"/>
    </source>
</evidence>
<keyword evidence="5" id="KW-1003">Cell membrane</keyword>
<feature type="domain" description="Flagellar motor switch protein FliG middle" evidence="12">
    <location>
        <begin position="122"/>
        <end position="191"/>
    </location>
</feature>
<dbReference type="PANTHER" id="PTHR30534:SF0">
    <property type="entry name" value="FLAGELLAR MOTOR SWITCH PROTEIN FLIG"/>
    <property type="match status" value="1"/>
</dbReference>
<evidence type="ECO:0000256" key="9">
    <source>
        <dbReference type="ARBA" id="ARBA00023143"/>
    </source>
</evidence>
<dbReference type="AlphaFoldDB" id="A0A6H1UCH8"/>
<evidence type="ECO:0000256" key="6">
    <source>
        <dbReference type="ARBA" id="ARBA00022500"/>
    </source>
</evidence>
<dbReference type="Pfam" id="PF14842">
    <property type="entry name" value="FliG_N"/>
    <property type="match status" value="1"/>
</dbReference>
<dbReference type="Pfam" id="PF01706">
    <property type="entry name" value="FliG_C"/>
    <property type="match status" value="1"/>
</dbReference>
<evidence type="ECO:0000256" key="3">
    <source>
        <dbReference type="ARBA" id="ARBA00010299"/>
    </source>
</evidence>
<dbReference type="GO" id="GO:0006935">
    <property type="term" value="P:chemotaxis"/>
    <property type="evidence" value="ECO:0007669"/>
    <property type="project" value="UniProtKB-KW"/>
</dbReference>
<evidence type="ECO:0000256" key="8">
    <source>
        <dbReference type="ARBA" id="ARBA00023136"/>
    </source>
</evidence>
<protein>
    <recommendedName>
        <fullName evidence="4">Flagellar motor switch protein FliG</fullName>
    </recommendedName>
</protein>
<reference evidence="14 15" key="1">
    <citation type="submission" date="2020-04" db="EMBL/GenBank/DDBJ databases">
        <title>Ferrimonas sp. S7 isolated from sea water.</title>
        <authorList>
            <person name="Bae S.S."/>
            <person name="Baek K."/>
        </authorList>
    </citation>
    <scope>NUCLEOTIDE SEQUENCE [LARGE SCALE GENOMIC DNA]</scope>
    <source>
        <strain evidence="14 15">S7</strain>
    </source>
</reference>
<dbReference type="Proteomes" id="UP000501602">
    <property type="component" value="Chromosome"/>
</dbReference>
<dbReference type="PANTHER" id="PTHR30534">
    <property type="entry name" value="FLAGELLAR MOTOR SWITCH PROTEIN FLIG"/>
    <property type="match status" value="1"/>
</dbReference>
<organism evidence="14 15">
    <name type="scientific">Ferrimonas lipolytica</name>
    <dbReference type="NCBI Taxonomy" id="2724191"/>
    <lineage>
        <taxon>Bacteria</taxon>
        <taxon>Pseudomonadati</taxon>
        <taxon>Pseudomonadota</taxon>
        <taxon>Gammaproteobacteria</taxon>
        <taxon>Alteromonadales</taxon>
        <taxon>Ferrimonadaceae</taxon>
        <taxon>Ferrimonas</taxon>
    </lineage>
</organism>
<dbReference type="PRINTS" id="PR00954">
    <property type="entry name" value="FLGMOTORFLIG"/>
</dbReference>
<comment type="function">
    <text evidence="10">FliG is one of three proteins (FliG, FliN, FliM) that forms the rotor-mounted switch complex (C ring), located at the base of the basal body. This complex interacts with the CheY and CheZ chemotaxis proteins, in addition to contacting components of the motor that determine the direction of flagellar rotation.</text>
</comment>
<dbReference type="GO" id="GO:0003774">
    <property type="term" value="F:cytoskeletal motor activity"/>
    <property type="evidence" value="ECO:0007669"/>
    <property type="project" value="InterPro"/>
</dbReference>
<evidence type="ECO:0000256" key="4">
    <source>
        <dbReference type="ARBA" id="ARBA00021870"/>
    </source>
</evidence>
<keyword evidence="14" id="KW-0969">Cilium</keyword>
<dbReference type="EMBL" id="CP051180">
    <property type="protein sequence ID" value="QIZ76807.1"/>
    <property type="molecule type" value="Genomic_DNA"/>
</dbReference>
<dbReference type="GO" id="GO:0009425">
    <property type="term" value="C:bacterial-type flagellum basal body"/>
    <property type="evidence" value="ECO:0007669"/>
    <property type="project" value="UniProtKB-SubCell"/>
</dbReference>
<evidence type="ECO:0000259" key="13">
    <source>
        <dbReference type="Pfam" id="PF14842"/>
    </source>
</evidence>
<evidence type="ECO:0000313" key="14">
    <source>
        <dbReference type="EMBL" id="QIZ76807.1"/>
    </source>
</evidence>
<proteinExistence type="inferred from homology"/>
<sequence length="336" mass="37355">MNDNQPRELDRVEQAAMILLSLPESQASQVMQRLPSVDIQKLTQTMASLRQVSNSNASSVLANFFDLYKKNAGIKKASRDLLGRILHDAVGQSASKSLIEQVYGYDVYDAVQRLEWVDDLLLADELAQEHHQMQANLLAMLTSKKSATVLALLPESSHDDLLYRIATMEKVNNAAVDEVEQLIERCILRSNQTKAPKVDGIKRVADIVNNFSGKQEVLLKTLREQDHNVAEQVESRMFDFAVLGRQKDDVLQSLVAQVEPQLLAMALKGANEGVRNAIMNALPKRMVQGLTSEMQALGSVPSSQAAAARTELMLKAKLMMEQGELELQLFEDQVVD</sequence>